<evidence type="ECO:0000256" key="2">
    <source>
        <dbReference type="ARBA" id="ARBA00022723"/>
    </source>
</evidence>
<dbReference type="Pfam" id="PF00096">
    <property type="entry name" value="zf-C2H2"/>
    <property type="match status" value="4"/>
</dbReference>
<evidence type="ECO:0000256" key="11">
    <source>
        <dbReference type="SAM" id="MobiDB-lite"/>
    </source>
</evidence>
<evidence type="ECO:0000256" key="10">
    <source>
        <dbReference type="PROSITE-ProRule" id="PRU00042"/>
    </source>
</evidence>
<dbReference type="PANTHER" id="PTHR14003:SF19">
    <property type="entry name" value="YY2 TRANSCRIPTION FACTOR"/>
    <property type="match status" value="1"/>
</dbReference>
<keyword evidence="7" id="KW-0010">Activator</keyword>
<gene>
    <name evidence="13" type="ORF">BJY01DRAFT_216222</name>
</gene>
<feature type="domain" description="C2H2-type" evidence="12">
    <location>
        <begin position="4"/>
        <end position="33"/>
    </location>
</feature>
<evidence type="ECO:0000256" key="1">
    <source>
        <dbReference type="ARBA" id="ARBA00004123"/>
    </source>
</evidence>
<keyword evidence="4 10" id="KW-0863">Zinc-finger</keyword>
<dbReference type="Proteomes" id="UP001610446">
    <property type="component" value="Unassembled WGS sequence"/>
</dbReference>
<evidence type="ECO:0000313" key="13">
    <source>
        <dbReference type="EMBL" id="KAL2842907.1"/>
    </source>
</evidence>
<name>A0ABR4JV01_9EURO</name>
<keyword evidence="6" id="KW-0749">Sporulation</keyword>
<dbReference type="SUPFAM" id="SSF57667">
    <property type="entry name" value="beta-beta-alpha zinc fingers"/>
    <property type="match status" value="2"/>
</dbReference>
<keyword evidence="14" id="KW-1185">Reference proteome</keyword>
<keyword evidence="5" id="KW-0862">Zinc</keyword>
<feature type="domain" description="C2H2-type" evidence="12">
    <location>
        <begin position="34"/>
        <end position="63"/>
    </location>
</feature>
<evidence type="ECO:0000256" key="7">
    <source>
        <dbReference type="ARBA" id="ARBA00023159"/>
    </source>
</evidence>
<evidence type="ECO:0000256" key="9">
    <source>
        <dbReference type="ARBA" id="ARBA00044085"/>
    </source>
</evidence>
<dbReference type="EMBL" id="JBFXLU010000095">
    <property type="protein sequence ID" value="KAL2842907.1"/>
    <property type="molecule type" value="Genomic_DNA"/>
</dbReference>
<keyword evidence="8" id="KW-0183">Conidiation</keyword>
<comment type="caution">
    <text evidence="13">The sequence shown here is derived from an EMBL/GenBank/DDBJ whole genome shotgun (WGS) entry which is preliminary data.</text>
</comment>
<evidence type="ECO:0000256" key="8">
    <source>
        <dbReference type="ARBA" id="ARBA00023321"/>
    </source>
</evidence>
<reference evidence="13 14" key="1">
    <citation type="submission" date="2024-07" db="EMBL/GenBank/DDBJ databases">
        <title>Section-level genome sequencing and comparative genomics of Aspergillus sections Usti and Cavernicolus.</title>
        <authorList>
            <consortium name="Lawrence Berkeley National Laboratory"/>
            <person name="Nybo J.L."/>
            <person name="Vesth T.C."/>
            <person name="Theobald S."/>
            <person name="Frisvad J.C."/>
            <person name="Larsen T.O."/>
            <person name="Kjaerboelling I."/>
            <person name="Rothschild-Mancinelli K."/>
            <person name="Lyhne E.K."/>
            <person name="Kogle M.E."/>
            <person name="Barry K."/>
            <person name="Clum A."/>
            <person name="Na H."/>
            <person name="Ledsgaard L."/>
            <person name="Lin J."/>
            <person name="Lipzen A."/>
            <person name="Kuo A."/>
            <person name="Riley R."/>
            <person name="Mondo S."/>
            <person name="Labutti K."/>
            <person name="Haridas S."/>
            <person name="Pangalinan J."/>
            <person name="Salamov A.A."/>
            <person name="Simmons B.A."/>
            <person name="Magnuson J.K."/>
            <person name="Chen J."/>
            <person name="Drula E."/>
            <person name="Henrissat B."/>
            <person name="Wiebenga A."/>
            <person name="Lubbers R.J."/>
            <person name="Gomes A.C."/>
            <person name="Makela M.R."/>
            <person name="Stajich J."/>
            <person name="Grigoriev I.V."/>
            <person name="Mortensen U.H."/>
            <person name="De Vries R.P."/>
            <person name="Baker S.E."/>
            <person name="Andersen M.R."/>
        </authorList>
    </citation>
    <scope>NUCLEOTIDE SEQUENCE [LARGE SCALE GENOMIC DNA]</scope>
    <source>
        <strain evidence="13 14">CBS 123904</strain>
    </source>
</reference>
<evidence type="ECO:0000313" key="14">
    <source>
        <dbReference type="Proteomes" id="UP001610446"/>
    </source>
</evidence>
<feature type="compositionally biased region" description="Low complexity" evidence="11">
    <location>
        <begin position="134"/>
        <end position="144"/>
    </location>
</feature>
<keyword evidence="2" id="KW-0479">Metal-binding</keyword>
<dbReference type="PROSITE" id="PS50157">
    <property type="entry name" value="ZINC_FINGER_C2H2_2"/>
    <property type="match status" value="4"/>
</dbReference>
<evidence type="ECO:0000256" key="4">
    <source>
        <dbReference type="ARBA" id="ARBA00022771"/>
    </source>
</evidence>
<evidence type="ECO:0000256" key="5">
    <source>
        <dbReference type="ARBA" id="ARBA00022833"/>
    </source>
</evidence>
<proteinExistence type="predicted"/>
<feature type="region of interest" description="Disordered" evidence="11">
    <location>
        <begin position="125"/>
        <end position="152"/>
    </location>
</feature>
<evidence type="ECO:0000256" key="3">
    <source>
        <dbReference type="ARBA" id="ARBA00022737"/>
    </source>
</evidence>
<comment type="subcellular location">
    <subcellularLocation>
        <location evidence="1">Nucleus</location>
    </subcellularLocation>
</comment>
<dbReference type="PROSITE" id="PS00028">
    <property type="entry name" value="ZINC_FINGER_C2H2_1"/>
    <property type="match status" value="4"/>
</dbReference>
<dbReference type="SMART" id="SM00355">
    <property type="entry name" value="ZnF_C2H2"/>
    <property type="match status" value="4"/>
</dbReference>
<sequence length="264" mass="30305">MRVFRCSWPACDKEFVRKADLARHFQIHVDERPYVCPEPGCSKRFHQRSSLSIHQRIHTGERPYLCEVDGCQRSFSDPSSYSRHQRSHKNDKPYVCGLPYCRQKFSRKSTLEQHRLQHEAQDIVAEQQRRQHRTTQPPVNSNPTPTVPPAAPSSPTFDAFDWDAVPCDNIDTLLERLTQPPPNPNIAPFPATPSRSPTSPIQYIAQQYVDLSSLGHVPVQPPSHDWPFPPAAPRPVRSFPSFYIDDSSIAYSDDELLSWRDRVP</sequence>
<dbReference type="InterPro" id="IPR013087">
    <property type="entry name" value="Znf_C2H2_type"/>
</dbReference>
<dbReference type="Gene3D" id="3.30.160.60">
    <property type="entry name" value="Classic Zinc Finger"/>
    <property type="match status" value="4"/>
</dbReference>
<evidence type="ECO:0000256" key="6">
    <source>
        <dbReference type="ARBA" id="ARBA00022969"/>
    </source>
</evidence>
<protein>
    <recommendedName>
        <fullName evidence="9">C2H2 type master regulator of conidiophore development brlA</fullName>
    </recommendedName>
</protein>
<feature type="domain" description="C2H2-type" evidence="12">
    <location>
        <begin position="94"/>
        <end position="123"/>
    </location>
</feature>
<feature type="domain" description="C2H2-type" evidence="12">
    <location>
        <begin position="64"/>
        <end position="93"/>
    </location>
</feature>
<dbReference type="PANTHER" id="PTHR14003">
    <property type="entry name" value="TRANSCRIPTIONAL REPRESSOR PROTEIN YY"/>
    <property type="match status" value="1"/>
</dbReference>
<keyword evidence="3" id="KW-0677">Repeat</keyword>
<accession>A0ABR4JV01</accession>
<dbReference type="InterPro" id="IPR036236">
    <property type="entry name" value="Znf_C2H2_sf"/>
</dbReference>
<evidence type="ECO:0000259" key="12">
    <source>
        <dbReference type="PROSITE" id="PS50157"/>
    </source>
</evidence>
<organism evidence="13 14">
    <name type="scientific">Aspergillus pseudoustus</name>
    <dbReference type="NCBI Taxonomy" id="1810923"/>
    <lineage>
        <taxon>Eukaryota</taxon>
        <taxon>Fungi</taxon>
        <taxon>Dikarya</taxon>
        <taxon>Ascomycota</taxon>
        <taxon>Pezizomycotina</taxon>
        <taxon>Eurotiomycetes</taxon>
        <taxon>Eurotiomycetidae</taxon>
        <taxon>Eurotiales</taxon>
        <taxon>Aspergillaceae</taxon>
        <taxon>Aspergillus</taxon>
        <taxon>Aspergillus subgen. Nidulantes</taxon>
    </lineage>
</organism>